<keyword evidence="1" id="KW-0812">Transmembrane</keyword>
<keyword evidence="1" id="KW-1133">Transmembrane helix</keyword>
<feature type="transmembrane region" description="Helical" evidence="1">
    <location>
        <begin position="31"/>
        <end position="49"/>
    </location>
</feature>
<gene>
    <name evidence="2" type="ORF">ACFQ5P_02010</name>
</gene>
<accession>A0ABW4DQS0</accession>
<proteinExistence type="predicted"/>
<evidence type="ECO:0000256" key="1">
    <source>
        <dbReference type="SAM" id="Phobius"/>
    </source>
</evidence>
<dbReference type="Proteomes" id="UP001597302">
    <property type="component" value="Unassembled WGS sequence"/>
</dbReference>
<dbReference type="RefSeq" id="WP_165571150.1">
    <property type="nucleotide sequence ID" value="NZ_CBCSAJ010000091.1"/>
</dbReference>
<reference evidence="3" key="1">
    <citation type="journal article" date="2019" name="Int. J. Syst. Evol. Microbiol.">
        <title>The Global Catalogue of Microorganisms (GCM) 10K type strain sequencing project: providing services to taxonomists for standard genome sequencing and annotation.</title>
        <authorList>
            <consortium name="The Broad Institute Genomics Platform"/>
            <consortium name="The Broad Institute Genome Sequencing Center for Infectious Disease"/>
            <person name="Wu L."/>
            <person name="Ma J."/>
        </authorList>
    </citation>
    <scope>NUCLEOTIDE SEQUENCE [LARGE SCALE GENOMIC DNA]</scope>
    <source>
        <strain evidence="3">CCM 8875</strain>
    </source>
</reference>
<keyword evidence="1" id="KW-0472">Membrane</keyword>
<evidence type="ECO:0000313" key="3">
    <source>
        <dbReference type="Proteomes" id="UP001597302"/>
    </source>
</evidence>
<dbReference type="EMBL" id="JBHTOQ010000003">
    <property type="protein sequence ID" value="MFD1480062.1"/>
    <property type="molecule type" value="Genomic_DNA"/>
</dbReference>
<protein>
    <submittedName>
        <fullName evidence="2">Uncharacterized protein</fullName>
    </submittedName>
</protein>
<organism evidence="2 3">
    <name type="scientific">Paracoccus nototheniae</name>
    <dbReference type="NCBI Taxonomy" id="2489002"/>
    <lineage>
        <taxon>Bacteria</taxon>
        <taxon>Pseudomonadati</taxon>
        <taxon>Pseudomonadota</taxon>
        <taxon>Alphaproteobacteria</taxon>
        <taxon>Rhodobacterales</taxon>
        <taxon>Paracoccaceae</taxon>
        <taxon>Paracoccus</taxon>
    </lineage>
</organism>
<evidence type="ECO:0000313" key="2">
    <source>
        <dbReference type="EMBL" id="MFD1480062.1"/>
    </source>
</evidence>
<keyword evidence="3" id="KW-1185">Reference proteome</keyword>
<comment type="caution">
    <text evidence="2">The sequence shown here is derived from an EMBL/GenBank/DDBJ whole genome shotgun (WGS) entry which is preliminary data.</text>
</comment>
<name>A0ABW4DQS0_9RHOB</name>
<sequence length="56" mass="5598">MKLAYVAMGMKVAQAVMKTRSATTVSRGAGGLASGIGTAVMLVAAAGLLRKLFGGR</sequence>